<dbReference type="Pfam" id="PF00135">
    <property type="entry name" value="COesterase"/>
    <property type="match status" value="1"/>
</dbReference>
<dbReference type="Proteomes" id="UP000799772">
    <property type="component" value="Unassembled WGS sequence"/>
</dbReference>
<dbReference type="AlphaFoldDB" id="A0A9P4II99"/>
<evidence type="ECO:0000313" key="3">
    <source>
        <dbReference type="Proteomes" id="UP000799772"/>
    </source>
</evidence>
<accession>A0A9P4II99</accession>
<reference evidence="2" key="1">
    <citation type="journal article" date="2020" name="Stud. Mycol.">
        <title>101 Dothideomycetes genomes: a test case for predicting lifestyles and emergence of pathogens.</title>
        <authorList>
            <person name="Haridas S."/>
            <person name="Albert R."/>
            <person name="Binder M."/>
            <person name="Bloem J."/>
            <person name="Labutti K."/>
            <person name="Salamov A."/>
            <person name="Andreopoulos B."/>
            <person name="Baker S."/>
            <person name="Barry K."/>
            <person name="Bills G."/>
            <person name="Bluhm B."/>
            <person name="Cannon C."/>
            <person name="Castanera R."/>
            <person name="Culley D."/>
            <person name="Daum C."/>
            <person name="Ezra D."/>
            <person name="Gonzalez J."/>
            <person name="Henrissat B."/>
            <person name="Kuo A."/>
            <person name="Liang C."/>
            <person name="Lipzen A."/>
            <person name="Lutzoni F."/>
            <person name="Magnuson J."/>
            <person name="Mondo S."/>
            <person name="Nolan M."/>
            <person name="Ohm R."/>
            <person name="Pangilinan J."/>
            <person name="Park H.-J."/>
            <person name="Ramirez L."/>
            <person name="Alfaro M."/>
            <person name="Sun H."/>
            <person name="Tritt A."/>
            <person name="Yoshinaga Y."/>
            <person name="Zwiers L.-H."/>
            <person name="Turgeon B."/>
            <person name="Goodwin S."/>
            <person name="Spatafora J."/>
            <person name="Crous P."/>
            <person name="Grigoriev I."/>
        </authorList>
    </citation>
    <scope>NUCLEOTIDE SEQUENCE</scope>
    <source>
        <strain evidence="2">CBS 133067</strain>
    </source>
</reference>
<dbReference type="OrthoDB" id="3200163at2759"/>
<keyword evidence="3" id="KW-1185">Reference proteome</keyword>
<evidence type="ECO:0000313" key="2">
    <source>
        <dbReference type="EMBL" id="KAF2099803.1"/>
    </source>
</evidence>
<gene>
    <name evidence="2" type="ORF">NA57DRAFT_37890</name>
</gene>
<evidence type="ECO:0000259" key="1">
    <source>
        <dbReference type="Pfam" id="PF00135"/>
    </source>
</evidence>
<sequence>MADTTGETTSFQHASIGTIRGIVRSPSVSQFLGIQYATLKNRFARAQLIESYENYADNDKALDATKYGPLPLCHPQACYMEQLLIQHALPHPEYRQSDIDCLTVNIVTPSEDQVPPNQALPVLVFVHGGGFVTGSTSWPQSDLSELVNLSVKNGMPIVAVGVNYRLGAPGFLTSQAMREAGYEANNGLHDQRLALHWVQRYIGGFGGDPERVTFLGESAGGTSGFFHLQSNESLFHQLISMAGTSIIMRPIPDPVAEMAYQMVTKALGLEDLSSEHQVEALLKAPPEDLVMKIPPGTPIIPILDDEMLRGMTTYNILSDPESTAKLFPAMDACKRILVGDSQFDASVFMVTALAHRSDRFSRTIEKCLYTALGSDNSSTVQALLLAYGIDVSNTSNDPEAIKPVLEFGHDICFYHAAKAFAKVWSASSDSKAFLYHFNAPNPWDGVWKGHAGHVLDIAFLFQNYNVYLSPGQLACAQRVANDFITFINGHEPWKEYEEKANAGAMVYNAAPGSQEDESGYVREEEGARIARRDILQSFENDPGLDKLMDAWTIFLSGAVQ</sequence>
<organism evidence="2 3">
    <name type="scientific">Rhizodiscina lignyota</name>
    <dbReference type="NCBI Taxonomy" id="1504668"/>
    <lineage>
        <taxon>Eukaryota</taxon>
        <taxon>Fungi</taxon>
        <taxon>Dikarya</taxon>
        <taxon>Ascomycota</taxon>
        <taxon>Pezizomycotina</taxon>
        <taxon>Dothideomycetes</taxon>
        <taxon>Pleosporomycetidae</taxon>
        <taxon>Aulographales</taxon>
        <taxon>Rhizodiscinaceae</taxon>
        <taxon>Rhizodiscina</taxon>
    </lineage>
</organism>
<name>A0A9P4II99_9PEZI</name>
<dbReference type="PANTHER" id="PTHR43142:SF11">
    <property type="entry name" value="CARBOXYLIC ESTER HYDROLASE"/>
    <property type="match status" value="1"/>
</dbReference>
<dbReference type="Gene3D" id="3.40.50.1820">
    <property type="entry name" value="alpha/beta hydrolase"/>
    <property type="match status" value="1"/>
</dbReference>
<dbReference type="InterPro" id="IPR029058">
    <property type="entry name" value="AB_hydrolase_fold"/>
</dbReference>
<dbReference type="EMBL" id="ML978125">
    <property type="protein sequence ID" value="KAF2099803.1"/>
    <property type="molecule type" value="Genomic_DNA"/>
</dbReference>
<dbReference type="PANTHER" id="PTHR43142">
    <property type="entry name" value="CARBOXYLIC ESTER HYDROLASE"/>
    <property type="match status" value="1"/>
</dbReference>
<protein>
    <submittedName>
        <fullName evidence="2">Alpha/beta-hydrolase</fullName>
    </submittedName>
</protein>
<comment type="caution">
    <text evidence="2">The sequence shown here is derived from an EMBL/GenBank/DDBJ whole genome shotgun (WGS) entry which is preliminary data.</text>
</comment>
<dbReference type="SUPFAM" id="SSF53474">
    <property type="entry name" value="alpha/beta-Hydrolases"/>
    <property type="match status" value="1"/>
</dbReference>
<proteinExistence type="predicted"/>
<dbReference type="InterPro" id="IPR002018">
    <property type="entry name" value="CarbesteraseB"/>
</dbReference>
<feature type="domain" description="Carboxylesterase type B" evidence="1">
    <location>
        <begin position="13"/>
        <end position="494"/>
    </location>
</feature>